<reference evidence="1 3" key="2">
    <citation type="journal article" date="2014" name="BMC Genomics">
        <title>An improved genome release (version Mt4.0) for the model legume Medicago truncatula.</title>
        <authorList>
            <person name="Tang H."/>
            <person name="Krishnakumar V."/>
            <person name="Bidwell S."/>
            <person name="Rosen B."/>
            <person name="Chan A."/>
            <person name="Zhou S."/>
            <person name="Gentzbittel L."/>
            <person name="Childs K.L."/>
            <person name="Yandell M."/>
            <person name="Gundlach H."/>
            <person name="Mayer K.F."/>
            <person name="Schwartz D.C."/>
            <person name="Town C.D."/>
        </authorList>
    </citation>
    <scope>GENOME REANNOTATION</scope>
    <source>
        <strain evidence="1">A17</strain>
        <strain evidence="2 3">cv. Jemalong A17</strain>
    </source>
</reference>
<gene>
    <name evidence="1" type="ordered locus">MTR_8g447020</name>
</gene>
<reference evidence="2" key="3">
    <citation type="submission" date="2015-04" db="UniProtKB">
        <authorList>
            <consortium name="EnsemblPlants"/>
        </authorList>
    </citation>
    <scope>IDENTIFICATION</scope>
    <source>
        <strain evidence="2">cv. Jemalong A17</strain>
    </source>
</reference>
<dbReference type="HOGENOM" id="CLU_2516106_0_0_1"/>
<dbReference type="AlphaFoldDB" id="A0A072TPK4"/>
<proteinExistence type="predicted"/>
<dbReference type="EMBL" id="CM001224">
    <property type="protein sequence ID" value="KEH19327.1"/>
    <property type="molecule type" value="Genomic_DNA"/>
</dbReference>
<sequence length="85" mass="9970">MYVADYVAKFEELSRFCPHYNAVGAEVSKCVKFERGLQPDIKQFIGFHEIQMFPLLFNKCRIYDEDSKARASYYKVGTIFQETLV</sequence>
<accession>A0A072TPK4</accession>
<dbReference type="Proteomes" id="UP000002051">
    <property type="component" value="Chromosome 8"/>
</dbReference>
<protein>
    <recommendedName>
        <fullName evidence="4">Retrotransposon gag domain-containing protein</fullName>
    </recommendedName>
</protein>
<keyword evidence="3" id="KW-1185">Reference proteome</keyword>
<dbReference type="EnsemblPlants" id="KEH19327">
    <property type="protein sequence ID" value="KEH19327"/>
    <property type="gene ID" value="MTR_8g447020"/>
</dbReference>
<evidence type="ECO:0000313" key="3">
    <source>
        <dbReference type="Proteomes" id="UP000002051"/>
    </source>
</evidence>
<evidence type="ECO:0000313" key="1">
    <source>
        <dbReference type="EMBL" id="KEH19327.1"/>
    </source>
</evidence>
<evidence type="ECO:0008006" key="4">
    <source>
        <dbReference type="Google" id="ProtNLM"/>
    </source>
</evidence>
<reference evidence="1 3" key="1">
    <citation type="journal article" date="2011" name="Nature">
        <title>The Medicago genome provides insight into the evolution of rhizobial symbioses.</title>
        <authorList>
            <person name="Young N.D."/>
            <person name="Debelle F."/>
            <person name="Oldroyd G.E."/>
            <person name="Geurts R."/>
            <person name="Cannon S.B."/>
            <person name="Udvardi M.K."/>
            <person name="Benedito V.A."/>
            <person name="Mayer K.F."/>
            <person name="Gouzy J."/>
            <person name="Schoof H."/>
            <person name="Van de Peer Y."/>
            <person name="Proost S."/>
            <person name="Cook D.R."/>
            <person name="Meyers B.C."/>
            <person name="Spannagl M."/>
            <person name="Cheung F."/>
            <person name="De Mita S."/>
            <person name="Krishnakumar V."/>
            <person name="Gundlach H."/>
            <person name="Zhou S."/>
            <person name="Mudge J."/>
            <person name="Bharti A.K."/>
            <person name="Murray J.D."/>
            <person name="Naoumkina M.A."/>
            <person name="Rosen B."/>
            <person name="Silverstein K.A."/>
            <person name="Tang H."/>
            <person name="Rombauts S."/>
            <person name="Zhao P.X."/>
            <person name="Zhou P."/>
            <person name="Barbe V."/>
            <person name="Bardou P."/>
            <person name="Bechner M."/>
            <person name="Bellec A."/>
            <person name="Berger A."/>
            <person name="Berges H."/>
            <person name="Bidwell S."/>
            <person name="Bisseling T."/>
            <person name="Choisne N."/>
            <person name="Couloux A."/>
            <person name="Denny R."/>
            <person name="Deshpande S."/>
            <person name="Dai X."/>
            <person name="Doyle J.J."/>
            <person name="Dudez A.M."/>
            <person name="Farmer A.D."/>
            <person name="Fouteau S."/>
            <person name="Franken C."/>
            <person name="Gibelin C."/>
            <person name="Gish J."/>
            <person name="Goldstein S."/>
            <person name="Gonzalez A.J."/>
            <person name="Green P.J."/>
            <person name="Hallab A."/>
            <person name="Hartog M."/>
            <person name="Hua A."/>
            <person name="Humphray S.J."/>
            <person name="Jeong D.H."/>
            <person name="Jing Y."/>
            <person name="Jocker A."/>
            <person name="Kenton S.M."/>
            <person name="Kim D.J."/>
            <person name="Klee K."/>
            <person name="Lai H."/>
            <person name="Lang C."/>
            <person name="Lin S."/>
            <person name="Macmil S.L."/>
            <person name="Magdelenat G."/>
            <person name="Matthews L."/>
            <person name="McCorrison J."/>
            <person name="Monaghan E.L."/>
            <person name="Mun J.H."/>
            <person name="Najar F.Z."/>
            <person name="Nicholson C."/>
            <person name="Noirot C."/>
            <person name="O'Bleness M."/>
            <person name="Paule C.R."/>
            <person name="Poulain J."/>
            <person name="Prion F."/>
            <person name="Qin B."/>
            <person name="Qu C."/>
            <person name="Retzel E.F."/>
            <person name="Riddle C."/>
            <person name="Sallet E."/>
            <person name="Samain S."/>
            <person name="Samson N."/>
            <person name="Sanders I."/>
            <person name="Saurat O."/>
            <person name="Scarpelli C."/>
            <person name="Schiex T."/>
            <person name="Segurens B."/>
            <person name="Severin A.J."/>
            <person name="Sherrier D.J."/>
            <person name="Shi R."/>
            <person name="Sims S."/>
            <person name="Singer S.R."/>
            <person name="Sinharoy S."/>
            <person name="Sterck L."/>
            <person name="Viollet A."/>
            <person name="Wang B.B."/>
            <person name="Wang K."/>
            <person name="Wang M."/>
            <person name="Wang X."/>
            <person name="Warfsmann J."/>
            <person name="Weissenbach J."/>
            <person name="White D.D."/>
            <person name="White J.D."/>
            <person name="Wiley G.B."/>
            <person name="Wincker P."/>
            <person name="Xing Y."/>
            <person name="Yang L."/>
            <person name="Yao Z."/>
            <person name="Ying F."/>
            <person name="Zhai J."/>
            <person name="Zhou L."/>
            <person name="Zuber A."/>
            <person name="Denarie J."/>
            <person name="Dixon R.A."/>
            <person name="May G.D."/>
            <person name="Schwartz D.C."/>
            <person name="Rogers J."/>
            <person name="Quetier F."/>
            <person name="Town C.D."/>
            <person name="Roe B.A."/>
        </authorList>
    </citation>
    <scope>NUCLEOTIDE SEQUENCE [LARGE SCALE GENOMIC DNA]</scope>
    <source>
        <strain evidence="1">A17</strain>
        <strain evidence="2 3">cv. Jemalong A17</strain>
    </source>
</reference>
<name>A0A072TPK4_MEDTR</name>
<organism evidence="1 3">
    <name type="scientific">Medicago truncatula</name>
    <name type="common">Barrel medic</name>
    <name type="synonym">Medicago tribuloides</name>
    <dbReference type="NCBI Taxonomy" id="3880"/>
    <lineage>
        <taxon>Eukaryota</taxon>
        <taxon>Viridiplantae</taxon>
        <taxon>Streptophyta</taxon>
        <taxon>Embryophyta</taxon>
        <taxon>Tracheophyta</taxon>
        <taxon>Spermatophyta</taxon>
        <taxon>Magnoliopsida</taxon>
        <taxon>eudicotyledons</taxon>
        <taxon>Gunneridae</taxon>
        <taxon>Pentapetalae</taxon>
        <taxon>rosids</taxon>
        <taxon>fabids</taxon>
        <taxon>Fabales</taxon>
        <taxon>Fabaceae</taxon>
        <taxon>Papilionoideae</taxon>
        <taxon>50 kb inversion clade</taxon>
        <taxon>NPAAA clade</taxon>
        <taxon>Hologalegina</taxon>
        <taxon>IRL clade</taxon>
        <taxon>Trifolieae</taxon>
        <taxon>Medicago</taxon>
    </lineage>
</organism>
<evidence type="ECO:0000313" key="2">
    <source>
        <dbReference type="EnsemblPlants" id="KEH19327"/>
    </source>
</evidence>